<keyword evidence="3" id="KW-0645">Protease</keyword>
<proteinExistence type="predicted"/>
<dbReference type="SUPFAM" id="SSF52096">
    <property type="entry name" value="ClpP/crotonase"/>
    <property type="match status" value="1"/>
</dbReference>
<evidence type="ECO:0000313" key="4">
    <source>
        <dbReference type="Proteomes" id="UP000322294"/>
    </source>
</evidence>
<feature type="domain" description="Tricorn protease C1" evidence="2">
    <location>
        <begin position="45"/>
        <end position="104"/>
    </location>
</feature>
<keyword evidence="3" id="KW-0378">Hydrolase</keyword>
<dbReference type="GO" id="GO:0030288">
    <property type="term" value="C:outer membrane-bounded periplasmic space"/>
    <property type="evidence" value="ECO:0007669"/>
    <property type="project" value="TreeGrafter"/>
</dbReference>
<keyword evidence="4" id="KW-1185">Reference proteome</keyword>
<dbReference type="Pfam" id="PF14684">
    <property type="entry name" value="Tricorn_C1"/>
    <property type="match status" value="1"/>
</dbReference>
<dbReference type="Gene3D" id="3.90.226.10">
    <property type="entry name" value="2-enoyl-CoA Hydratase, Chain A, domain 1"/>
    <property type="match status" value="1"/>
</dbReference>
<organism evidence="3 4">
    <name type="scientific">Thermosediminibacter litoriperuensis</name>
    <dbReference type="NCBI Taxonomy" id="291989"/>
    <lineage>
        <taxon>Bacteria</taxon>
        <taxon>Bacillati</taxon>
        <taxon>Bacillota</taxon>
        <taxon>Clostridia</taxon>
        <taxon>Thermosediminibacterales</taxon>
        <taxon>Thermosediminibacteraceae</taxon>
        <taxon>Thermosediminibacter</taxon>
    </lineage>
</organism>
<protein>
    <submittedName>
        <fullName evidence="3">Tricorn protease-like protein</fullName>
    </submittedName>
</protein>
<sequence>MSRISKKLLVGVIALVIVGLLYFTWVARVDIKTESHVPFRGLTAKQRLEDFRYLCDILEENYPYLEVLKRKHGLDFEEVKKDFETKVRSARSDAEFYDVLSRFLNTLQNGHTDLVSQTRYKYFIDVFRLYGGNNSDPWENVLNNKITTERYEYWSKIVQEDLIVIPMNFKYVEGRYVKVDAGSLNAADSHEYDIPEGSCLIKINTLPVDEYVASLVDQGYLTYDEKRNKFRLLDNVFPTRSEESVMLTYLTPERELKEVTVKPIKINLNAIAKKDKAYRLFQTHIIEEGRITYLKIPSFDIRYTESDGDKIREFFEKVKDYPYLIIDIRGNGGGDSDYWMKNIVPPLLSENLNAKFYCVFRGGKYIKPFIDYRLNGLLKKIDDLPANKNYPPEIKKDFTSFVEMNYDISPVNPVGFKGRIFLLVDDGVYSSAESFAAFAKATKWATLVGTRTGGDGIGIDPALVALPNSGLIVRFPLDMGLNPDGSANEEFATAPDIFAEWTYRDFLKHLEWVKTAPEGWVVSPYDTVLNTALKIIELDDYNK</sequence>
<gene>
    <name evidence="3" type="ORF">LZ11_00114</name>
</gene>
<dbReference type="OrthoDB" id="1653205at2"/>
<name>A0A5S5B0Q5_9FIRM</name>
<comment type="caution">
    <text evidence="3">The sequence shown here is derived from an EMBL/GenBank/DDBJ whole genome shotgun (WGS) entry which is preliminary data.</text>
</comment>
<dbReference type="GO" id="GO:0004175">
    <property type="term" value="F:endopeptidase activity"/>
    <property type="evidence" value="ECO:0007669"/>
    <property type="project" value="TreeGrafter"/>
</dbReference>
<dbReference type="InterPro" id="IPR005151">
    <property type="entry name" value="Tail-specific_protease"/>
</dbReference>
<dbReference type="InterPro" id="IPR029045">
    <property type="entry name" value="ClpP/crotonase-like_dom_sf"/>
</dbReference>
<dbReference type="InterPro" id="IPR028204">
    <property type="entry name" value="Tricorn_C1"/>
</dbReference>
<dbReference type="PANTHER" id="PTHR32060">
    <property type="entry name" value="TAIL-SPECIFIC PROTEASE"/>
    <property type="match status" value="1"/>
</dbReference>
<dbReference type="GO" id="GO:0007165">
    <property type="term" value="P:signal transduction"/>
    <property type="evidence" value="ECO:0007669"/>
    <property type="project" value="TreeGrafter"/>
</dbReference>
<dbReference type="AlphaFoldDB" id="A0A5S5B0Q5"/>
<dbReference type="GO" id="GO:0008236">
    <property type="term" value="F:serine-type peptidase activity"/>
    <property type="evidence" value="ECO:0007669"/>
    <property type="project" value="InterPro"/>
</dbReference>
<evidence type="ECO:0000259" key="1">
    <source>
        <dbReference type="Pfam" id="PF03572"/>
    </source>
</evidence>
<dbReference type="Pfam" id="PF03572">
    <property type="entry name" value="Peptidase_S41"/>
    <property type="match status" value="1"/>
</dbReference>
<dbReference type="Gene3D" id="3.30.750.44">
    <property type="match status" value="1"/>
</dbReference>
<feature type="domain" description="Tail specific protease" evidence="1">
    <location>
        <begin position="290"/>
        <end position="497"/>
    </location>
</feature>
<dbReference type="Proteomes" id="UP000322294">
    <property type="component" value="Unassembled WGS sequence"/>
</dbReference>
<dbReference type="GO" id="GO:0006508">
    <property type="term" value="P:proteolysis"/>
    <property type="evidence" value="ECO:0007669"/>
    <property type="project" value="UniProtKB-KW"/>
</dbReference>
<dbReference type="RefSeq" id="WP_148865622.1">
    <property type="nucleotide sequence ID" value="NZ_VNHO01000001.1"/>
</dbReference>
<evidence type="ECO:0000259" key="2">
    <source>
        <dbReference type="Pfam" id="PF14684"/>
    </source>
</evidence>
<dbReference type="EMBL" id="VNHO01000001">
    <property type="protein sequence ID" value="TYP59952.1"/>
    <property type="molecule type" value="Genomic_DNA"/>
</dbReference>
<accession>A0A5S5B0Q5</accession>
<evidence type="ECO:0000313" key="3">
    <source>
        <dbReference type="EMBL" id="TYP59952.1"/>
    </source>
</evidence>
<dbReference type="PANTHER" id="PTHR32060:SF30">
    <property type="entry name" value="CARBOXY-TERMINAL PROCESSING PROTEASE CTPA"/>
    <property type="match status" value="1"/>
</dbReference>
<reference evidence="3 4" key="1">
    <citation type="submission" date="2019-07" db="EMBL/GenBank/DDBJ databases">
        <title>Genomic Encyclopedia of Type Strains, Phase I: the one thousand microbial genomes (KMG-I) project.</title>
        <authorList>
            <person name="Kyrpides N."/>
        </authorList>
    </citation>
    <scope>NUCLEOTIDE SEQUENCE [LARGE SCALE GENOMIC DNA]</scope>
    <source>
        <strain evidence="3 4">DSM 16647</strain>
    </source>
</reference>